<comment type="subcellular location">
    <subcellularLocation>
        <location evidence="1">Cell membrane</location>
        <topology evidence="1">Multi-pass membrane protein</topology>
    </subcellularLocation>
</comment>
<keyword evidence="3" id="KW-1003">Cell membrane</keyword>
<dbReference type="GO" id="GO:0051453">
    <property type="term" value="P:regulation of intracellular pH"/>
    <property type="evidence" value="ECO:0007669"/>
    <property type="project" value="TreeGrafter"/>
</dbReference>
<name>A0A2P2LR86_RHIMU</name>
<keyword evidence="4" id="KW-0633">Potassium transport</keyword>
<dbReference type="AlphaFoldDB" id="A0A2P2LR86"/>
<dbReference type="GO" id="GO:0098719">
    <property type="term" value="P:sodium ion import across plasma membrane"/>
    <property type="evidence" value="ECO:0007669"/>
    <property type="project" value="TreeGrafter"/>
</dbReference>
<evidence type="ECO:0000256" key="3">
    <source>
        <dbReference type="ARBA" id="ARBA00022475"/>
    </source>
</evidence>
<evidence type="ECO:0000256" key="1">
    <source>
        <dbReference type="ARBA" id="ARBA00004651"/>
    </source>
</evidence>
<dbReference type="GO" id="GO:0009941">
    <property type="term" value="C:chloroplast envelope"/>
    <property type="evidence" value="ECO:0007669"/>
    <property type="project" value="TreeGrafter"/>
</dbReference>
<dbReference type="GO" id="GO:0015386">
    <property type="term" value="F:potassium:proton antiporter activity"/>
    <property type="evidence" value="ECO:0007669"/>
    <property type="project" value="TreeGrafter"/>
</dbReference>
<dbReference type="InterPro" id="IPR018422">
    <property type="entry name" value="Cation/H_exchanger_CPA1"/>
</dbReference>
<organism evidence="8">
    <name type="scientific">Rhizophora mucronata</name>
    <name type="common">Asiatic mangrove</name>
    <dbReference type="NCBI Taxonomy" id="61149"/>
    <lineage>
        <taxon>Eukaryota</taxon>
        <taxon>Viridiplantae</taxon>
        <taxon>Streptophyta</taxon>
        <taxon>Embryophyta</taxon>
        <taxon>Tracheophyta</taxon>
        <taxon>Spermatophyta</taxon>
        <taxon>Magnoliopsida</taxon>
        <taxon>eudicotyledons</taxon>
        <taxon>Gunneridae</taxon>
        <taxon>Pentapetalae</taxon>
        <taxon>rosids</taxon>
        <taxon>fabids</taxon>
        <taxon>Malpighiales</taxon>
        <taxon>Rhizophoraceae</taxon>
        <taxon>Rhizophora</taxon>
    </lineage>
</organism>
<sequence length="84" mass="9007">MVLGESSNWGSIVKFLLQASLGAVGIGLAFGIASVLWLGFIFNDTVIEIALTLAVSYIAFFTVCSFPDSLGFLFVILDTLNITR</sequence>
<dbReference type="GO" id="GO:0005886">
    <property type="term" value="C:plasma membrane"/>
    <property type="evidence" value="ECO:0007669"/>
    <property type="project" value="UniProtKB-SubCell"/>
</dbReference>
<evidence type="ECO:0000256" key="6">
    <source>
        <dbReference type="ARBA" id="ARBA00023065"/>
    </source>
</evidence>
<dbReference type="PANTHER" id="PTHR10110">
    <property type="entry name" value="SODIUM/HYDROGEN EXCHANGER"/>
    <property type="match status" value="1"/>
</dbReference>
<feature type="transmembrane region" description="Helical" evidence="7">
    <location>
        <begin position="21"/>
        <end position="42"/>
    </location>
</feature>
<feature type="transmembrane region" description="Helical" evidence="7">
    <location>
        <begin position="54"/>
        <end position="77"/>
    </location>
</feature>
<evidence type="ECO:0000256" key="4">
    <source>
        <dbReference type="ARBA" id="ARBA00022538"/>
    </source>
</evidence>
<dbReference type="GO" id="GO:0015385">
    <property type="term" value="F:sodium:proton antiporter activity"/>
    <property type="evidence" value="ECO:0007669"/>
    <property type="project" value="InterPro"/>
</dbReference>
<accession>A0A2P2LR86</accession>
<keyword evidence="7" id="KW-0812">Transmembrane</keyword>
<evidence type="ECO:0000313" key="8">
    <source>
        <dbReference type="EMBL" id="MBX20473.1"/>
    </source>
</evidence>
<keyword evidence="6" id="KW-0406">Ion transport</keyword>
<keyword evidence="5" id="KW-0630">Potassium</keyword>
<evidence type="ECO:0000256" key="2">
    <source>
        <dbReference type="ARBA" id="ARBA00022448"/>
    </source>
</evidence>
<keyword evidence="7" id="KW-1133">Transmembrane helix</keyword>
<keyword evidence="7" id="KW-0472">Membrane</keyword>
<protein>
    <submittedName>
        <fullName evidence="8">SOS1</fullName>
    </submittedName>
</protein>
<evidence type="ECO:0000256" key="7">
    <source>
        <dbReference type="SAM" id="Phobius"/>
    </source>
</evidence>
<keyword evidence="2" id="KW-0813">Transport</keyword>
<dbReference type="EMBL" id="GGEC01039989">
    <property type="protein sequence ID" value="MBX20473.1"/>
    <property type="molecule type" value="Transcribed_RNA"/>
</dbReference>
<proteinExistence type="predicted"/>
<dbReference type="PANTHER" id="PTHR10110:SF86">
    <property type="entry name" value="SODIUM_HYDROGEN EXCHANGER 7"/>
    <property type="match status" value="1"/>
</dbReference>
<reference evidence="8" key="1">
    <citation type="submission" date="2018-02" db="EMBL/GenBank/DDBJ databases">
        <title>Rhizophora mucronata_Transcriptome.</title>
        <authorList>
            <person name="Meera S.P."/>
            <person name="Sreeshan A."/>
            <person name="Augustine A."/>
        </authorList>
    </citation>
    <scope>NUCLEOTIDE SEQUENCE</scope>
    <source>
        <tissue evidence="8">Leaf</tissue>
    </source>
</reference>
<evidence type="ECO:0000256" key="5">
    <source>
        <dbReference type="ARBA" id="ARBA00022958"/>
    </source>
</evidence>